<dbReference type="PATRIC" id="fig|765912.4.peg.610"/>
<keyword evidence="3" id="KW-1185">Reference proteome</keyword>
<dbReference type="EMBL" id="CP003051">
    <property type="protein sequence ID" value="AGA89469.1"/>
    <property type="molecule type" value="Genomic_DNA"/>
</dbReference>
<gene>
    <name evidence="2" type="ORF">Thimo_0628</name>
</gene>
<dbReference type="OrthoDB" id="5766180at2"/>
<feature type="chain" id="PRO_5003943073" description="DUF3887 domain-containing protein" evidence="1">
    <location>
        <begin position="25"/>
        <end position="203"/>
    </location>
</feature>
<proteinExistence type="predicted"/>
<dbReference type="AlphaFoldDB" id="L0GW07"/>
<dbReference type="eggNOG" id="ENOG502ZBA6">
    <property type="taxonomic scope" value="Bacteria"/>
</dbReference>
<feature type="signal peptide" evidence="1">
    <location>
        <begin position="1"/>
        <end position="24"/>
    </location>
</feature>
<name>L0GW07_9GAMM</name>
<accession>L0GW07</accession>
<dbReference type="RefSeq" id="WP_015279616.1">
    <property type="nucleotide sequence ID" value="NC_019940.1"/>
</dbReference>
<keyword evidence="1" id="KW-0732">Signal</keyword>
<dbReference type="HOGENOM" id="CLU_111517_0_0_6"/>
<sequence>MTGFKRTCTALALAALLGSGPLFADEVHEQLDTARSAYDSGDLRGAVQALQFAVTKIQEQMTAKMWKLLPEPLAGWQADEPQSQSAGLLSAIAGTNLSRRYYDDAGAEIEINMVADSPMLGMMGMMFSSPYMMQATPNTAAFTHDGYRGIAEHAKGTSEWEMKLMVGTRVYVNLTGSGLSDDEPLKAYLDAMDLAAIEKAMTE</sequence>
<dbReference type="Proteomes" id="UP000010816">
    <property type="component" value="Chromosome"/>
</dbReference>
<dbReference type="KEGG" id="tmb:Thimo_0628"/>
<dbReference type="STRING" id="765912.Thimo_0628"/>
<evidence type="ECO:0008006" key="4">
    <source>
        <dbReference type="Google" id="ProtNLM"/>
    </source>
</evidence>
<reference evidence="2 3" key="1">
    <citation type="submission" date="2011-09" db="EMBL/GenBank/DDBJ databases">
        <title>Complete sequence of chromosome of Thioflavicoccus mobilis 8321.</title>
        <authorList>
            <consortium name="US DOE Joint Genome Institute"/>
            <person name="Lucas S."/>
            <person name="Han J."/>
            <person name="Lapidus A."/>
            <person name="Cheng J.-F."/>
            <person name="Goodwin L."/>
            <person name="Pitluck S."/>
            <person name="Peters L."/>
            <person name="Ovchinnikova G."/>
            <person name="Lu M."/>
            <person name="Detter J.C."/>
            <person name="Han C."/>
            <person name="Tapia R."/>
            <person name="Land M."/>
            <person name="Hauser L."/>
            <person name="Kyrpides N."/>
            <person name="Ivanova N."/>
            <person name="Pagani I."/>
            <person name="Vogl K."/>
            <person name="Liu Z."/>
            <person name="Imhoff J."/>
            <person name="Thiel V."/>
            <person name="Frigaard N.-U."/>
            <person name="Bryant D."/>
            <person name="Woyke T."/>
        </authorList>
    </citation>
    <scope>NUCLEOTIDE SEQUENCE [LARGE SCALE GENOMIC DNA]</scope>
    <source>
        <strain evidence="2 3">8321</strain>
    </source>
</reference>
<evidence type="ECO:0000313" key="2">
    <source>
        <dbReference type="EMBL" id="AGA89469.1"/>
    </source>
</evidence>
<organism evidence="2 3">
    <name type="scientific">Thioflavicoccus mobilis 8321</name>
    <dbReference type="NCBI Taxonomy" id="765912"/>
    <lineage>
        <taxon>Bacteria</taxon>
        <taxon>Pseudomonadati</taxon>
        <taxon>Pseudomonadota</taxon>
        <taxon>Gammaproteobacteria</taxon>
        <taxon>Chromatiales</taxon>
        <taxon>Chromatiaceae</taxon>
        <taxon>Thioflavicoccus</taxon>
    </lineage>
</organism>
<evidence type="ECO:0000313" key="3">
    <source>
        <dbReference type="Proteomes" id="UP000010816"/>
    </source>
</evidence>
<evidence type="ECO:0000256" key="1">
    <source>
        <dbReference type="SAM" id="SignalP"/>
    </source>
</evidence>
<protein>
    <recommendedName>
        <fullName evidence="4">DUF3887 domain-containing protein</fullName>
    </recommendedName>
</protein>